<comment type="caution">
    <text evidence="1">The sequence shown here is derived from an EMBL/GenBank/DDBJ whole genome shotgun (WGS) entry which is preliminary data.</text>
</comment>
<proteinExistence type="predicted"/>
<dbReference type="EMBL" id="CAJGYM010000026">
    <property type="protein sequence ID" value="CAD6192282.1"/>
    <property type="molecule type" value="Genomic_DNA"/>
</dbReference>
<name>A0A8S1HAU8_9PELO</name>
<gene>
    <name evidence="1" type="ORF">CAUJ_LOCUS8201</name>
</gene>
<dbReference type="Proteomes" id="UP000835052">
    <property type="component" value="Unassembled WGS sequence"/>
</dbReference>
<sequence length="154" mass="16869">MSPRIMMGLFSRHKSPPTTSFGHASFFDFLSITHGEFVRILFLRIASGFFEDFSKGNQVSEAILEMSSNLVPPQVVVDTPRPQHPADGAVQADCKGLISISLSNFVRPSRVPQGKRPQIAFKVASSQPTSKSEAQEKVSRSIPAFAFPTADFNV</sequence>
<dbReference type="AlphaFoldDB" id="A0A8S1HAU8"/>
<keyword evidence="2" id="KW-1185">Reference proteome</keyword>
<evidence type="ECO:0000313" key="1">
    <source>
        <dbReference type="EMBL" id="CAD6192282.1"/>
    </source>
</evidence>
<dbReference type="OrthoDB" id="5873490at2759"/>
<reference evidence="1" key="1">
    <citation type="submission" date="2020-10" db="EMBL/GenBank/DDBJ databases">
        <authorList>
            <person name="Kikuchi T."/>
        </authorList>
    </citation>
    <scope>NUCLEOTIDE SEQUENCE</scope>
    <source>
        <strain evidence="1">NKZ352</strain>
    </source>
</reference>
<protein>
    <submittedName>
        <fullName evidence="1">Uncharacterized protein</fullName>
    </submittedName>
</protein>
<organism evidence="1 2">
    <name type="scientific">Caenorhabditis auriculariae</name>
    <dbReference type="NCBI Taxonomy" id="2777116"/>
    <lineage>
        <taxon>Eukaryota</taxon>
        <taxon>Metazoa</taxon>
        <taxon>Ecdysozoa</taxon>
        <taxon>Nematoda</taxon>
        <taxon>Chromadorea</taxon>
        <taxon>Rhabditida</taxon>
        <taxon>Rhabditina</taxon>
        <taxon>Rhabditomorpha</taxon>
        <taxon>Rhabditoidea</taxon>
        <taxon>Rhabditidae</taxon>
        <taxon>Peloderinae</taxon>
        <taxon>Caenorhabditis</taxon>
    </lineage>
</organism>
<accession>A0A8S1HAU8</accession>
<evidence type="ECO:0000313" key="2">
    <source>
        <dbReference type="Proteomes" id="UP000835052"/>
    </source>
</evidence>